<reference evidence="3" key="3">
    <citation type="submission" date="2018-08" db="UniProtKB">
        <authorList>
            <consortium name="EnsemblPlants"/>
        </authorList>
    </citation>
    <scope>IDENTIFICATION</scope>
    <source>
        <strain evidence="3">cv. Bd21</strain>
    </source>
</reference>
<dbReference type="PANTHER" id="PTHR31589:SF237">
    <property type="entry name" value="OS08G0411100 PROTEIN"/>
    <property type="match status" value="1"/>
</dbReference>
<organism evidence="2">
    <name type="scientific">Brachypodium distachyon</name>
    <name type="common">Purple false brome</name>
    <name type="synonym">Trachynia distachya</name>
    <dbReference type="NCBI Taxonomy" id="15368"/>
    <lineage>
        <taxon>Eukaryota</taxon>
        <taxon>Viridiplantae</taxon>
        <taxon>Streptophyta</taxon>
        <taxon>Embryophyta</taxon>
        <taxon>Tracheophyta</taxon>
        <taxon>Spermatophyta</taxon>
        <taxon>Magnoliopsida</taxon>
        <taxon>Liliopsida</taxon>
        <taxon>Poales</taxon>
        <taxon>Poaceae</taxon>
        <taxon>BOP clade</taxon>
        <taxon>Pooideae</taxon>
        <taxon>Stipodae</taxon>
        <taxon>Brachypodieae</taxon>
        <taxon>Brachypodium</taxon>
    </lineage>
</organism>
<dbReference type="EMBL" id="CM000882">
    <property type="protein sequence ID" value="KQJ98229.1"/>
    <property type="molecule type" value="Genomic_DNA"/>
</dbReference>
<evidence type="ECO:0000313" key="3">
    <source>
        <dbReference type="EnsemblPlants" id="KQJ98229"/>
    </source>
</evidence>
<reference evidence="2" key="2">
    <citation type="submission" date="2017-06" db="EMBL/GenBank/DDBJ databases">
        <title>WGS assembly of Brachypodium distachyon.</title>
        <authorList>
            <consortium name="The International Brachypodium Initiative"/>
            <person name="Lucas S."/>
            <person name="Harmon-Smith M."/>
            <person name="Lail K."/>
            <person name="Tice H."/>
            <person name="Grimwood J."/>
            <person name="Bruce D."/>
            <person name="Barry K."/>
            <person name="Shu S."/>
            <person name="Lindquist E."/>
            <person name="Wang M."/>
            <person name="Pitluck S."/>
            <person name="Vogel J.P."/>
            <person name="Garvin D.F."/>
            <person name="Mockler T.C."/>
            <person name="Schmutz J."/>
            <person name="Rokhsar D."/>
            <person name="Bevan M.W."/>
        </authorList>
    </citation>
    <scope>NUCLEOTIDE SEQUENCE</scope>
    <source>
        <strain evidence="2">Bd21</strain>
    </source>
</reference>
<dbReference type="InterPro" id="IPR004314">
    <property type="entry name" value="Neprosin"/>
</dbReference>
<proteinExistence type="predicted"/>
<dbReference type="OrthoDB" id="777472at2759"/>
<dbReference type="PANTHER" id="PTHR31589">
    <property type="entry name" value="PROTEIN, PUTATIVE (DUF239)-RELATED-RELATED"/>
    <property type="match status" value="1"/>
</dbReference>
<dbReference type="Gramene" id="KQJ98229">
    <property type="protein sequence ID" value="KQJ98229"/>
    <property type="gene ID" value="BRADI_3g35614v3"/>
</dbReference>
<keyword evidence="4" id="KW-1185">Reference proteome</keyword>
<dbReference type="Gene3D" id="3.90.1320.10">
    <property type="entry name" value="Outer-capsid protein sigma 3, large lobe"/>
    <property type="match status" value="1"/>
</dbReference>
<dbReference type="Proteomes" id="UP000008810">
    <property type="component" value="Chromosome 3"/>
</dbReference>
<dbReference type="FunCoup" id="A0A0Q3M129">
    <property type="interactions" value="31"/>
</dbReference>
<protein>
    <recommendedName>
        <fullName evidence="1">Neprosin PEP catalytic domain-containing protein</fullName>
    </recommendedName>
</protein>
<dbReference type="InterPro" id="IPR053168">
    <property type="entry name" value="Glutamic_endopeptidase"/>
</dbReference>
<evidence type="ECO:0000259" key="1">
    <source>
        <dbReference type="PROSITE" id="PS52045"/>
    </source>
</evidence>
<feature type="domain" description="Neprosin PEP catalytic" evidence="1">
    <location>
        <begin position="182"/>
        <end position="433"/>
    </location>
</feature>
<name>A0A0Q3M129_BRADI</name>
<dbReference type="PROSITE" id="PS52045">
    <property type="entry name" value="NEPROSIN_PEP_CD"/>
    <property type="match status" value="1"/>
</dbReference>
<reference evidence="2 3" key="1">
    <citation type="journal article" date="2010" name="Nature">
        <title>Genome sequencing and analysis of the model grass Brachypodium distachyon.</title>
        <authorList>
            <consortium name="International Brachypodium Initiative"/>
        </authorList>
    </citation>
    <scope>NUCLEOTIDE SEQUENCE [LARGE SCALE GENOMIC DNA]</scope>
    <source>
        <strain evidence="2 3">Bd21</strain>
    </source>
</reference>
<dbReference type="Pfam" id="PF03080">
    <property type="entry name" value="Neprosin"/>
    <property type="match status" value="1"/>
</dbReference>
<dbReference type="STRING" id="15368.A0A0Q3M129"/>
<dbReference type="Pfam" id="PF14365">
    <property type="entry name" value="Neprosin_AP"/>
    <property type="match status" value="1"/>
</dbReference>
<feature type="non-terminal residue" evidence="2">
    <location>
        <position position="1"/>
    </location>
</feature>
<evidence type="ECO:0000313" key="2">
    <source>
        <dbReference type="EMBL" id="KQJ98229.1"/>
    </source>
</evidence>
<gene>
    <name evidence="2" type="ORF">BRADI_3g35614v3</name>
</gene>
<sequence>TKHKLNLQVGPVCQVQRPVQIAVLRSSNQSASAVPSRSGRDSITFDLLFLAAVQVGGGLLQFTAAVRTMVSRNSVLSQDDFTLEAELKMLNKPYVKSFKDNYGVVFDCVDIHKQPAFDHPLLKNHKLQIPPSSSAGTGLGLPTTSGESCPYGTVPIRRTLKEDLVRRRASSQVMKPQTEYTSTIEGQHFAQVLFDSEKGSLFVDVKADIDVYPLVIPPGQKSTAQILVVDRRPSSATVVQAGWHIDSQHEGDNQPRFMVYWTADGYQKTGCLNYECPGFVVTSQATTPGMALPVGKITLKILRVIHDIHHISLNNFIFDFQTGNWNVYLNGEMVGYFPGAIVNGMDGSTQIQMGGTVYSTPGEGKSPPMGNGILAADTNAAAKFTWVVMRGSKTINYMVAKDIDSSIYDAVVTSASEDGPQGFAFVYGGPGGV</sequence>
<dbReference type="AlphaFoldDB" id="A0A0Q3M129"/>
<accession>A0A0Q3M129</accession>
<dbReference type="InParanoid" id="A0A0Q3M129"/>
<evidence type="ECO:0000313" key="4">
    <source>
        <dbReference type="Proteomes" id="UP000008810"/>
    </source>
</evidence>
<dbReference type="InterPro" id="IPR025521">
    <property type="entry name" value="Neprosin_propep"/>
</dbReference>
<dbReference type="EnsemblPlants" id="KQJ98229">
    <property type="protein sequence ID" value="KQJ98229"/>
    <property type="gene ID" value="BRADI_3g35614v3"/>
</dbReference>